<dbReference type="EMBL" id="QGMH01000005">
    <property type="protein sequence ID" value="TVY30650.1"/>
    <property type="molecule type" value="Genomic_DNA"/>
</dbReference>
<evidence type="ECO:0000256" key="2">
    <source>
        <dbReference type="ARBA" id="ARBA00022692"/>
    </source>
</evidence>
<evidence type="ECO:0000256" key="3">
    <source>
        <dbReference type="ARBA" id="ARBA00022989"/>
    </source>
</evidence>
<proteinExistence type="predicted"/>
<feature type="transmembrane region" description="Helical" evidence="5">
    <location>
        <begin position="59"/>
        <end position="77"/>
    </location>
</feature>
<dbReference type="Pfam" id="PF04479">
    <property type="entry name" value="RTA1"/>
    <property type="match status" value="1"/>
</dbReference>
<dbReference type="GeneID" id="41981443"/>
<reference evidence="6 7" key="1">
    <citation type="submission" date="2018-05" db="EMBL/GenBank/DDBJ databases">
        <title>Genome sequencing and assembly of the regulated plant pathogen Lachnellula willkommii and related sister species for the development of diagnostic species identification markers.</title>
        <authorList>
            <person name="Giroux E."/>
            <person name="Bilodeau G."/>
        </authorList>
    </citation>
    <scope>NUCLEOTIDE SEQUENCE [LARGE SCALE GENOMIC DNA]</scope>
    <source>
        <strain evidence="6 7">CBS 185.66</strain>
    </source>
</reference>
<dbReference type="Proteomes" id="UP000431533">
    <property type="component" value="Unassembled WGS sequence"/>
</dbReference>
<feature type="transmembrane region" description="Helical" evidence="5">
    <location>
        <begin position="132"/>
        <end position="153"/>
    </location>
</feature>
<feature type="transmembrane region" description="Helical" evidence="5">
    <location>
        <begin position="243"/>
        <end position="263"/>
    </location>
</feature>
<accession>A0A8H8R910</accession>
<feature type="transmembrane region" description="Helical" evidence="5">
    <location>
        <begin position="89"/>
        <end position="112"/>
    </location>
</feature>
<dbReference type="RefSeq" id="XP_031009436.1">
    <property type="nucleotide sequence ID" value="XM_031146229.1"/>
</dbReference>
<keyword evidence="7" id="KW-1185">Reference proteome</keyword>
<dbReference type="OrthoDB" id="3358017at2759"/>
<dbReference type="InterPro" id="IPR007568">
    <property type="entry name" value="RTA1"/>
</dbReference>
<protein>
    <submittedName>
        <fullName evidence="6">Protein RTA1</fullName>
    </submittedName>
</protein>
<evidence type="ECO:0000256" key="5">
    <source>
        <dbReference type="SAM" id="Phobius"/>
    </source>
</evidence>
<feature type="transmembrane region" description="Helical" evidence="5">
    <location>
        <begin position="165"/>
        <end position="188"/>
    </location>
</feature>
<keyword evidence="2 5" id="KW-0812">Transmembrane</keyword>
<feature type="non-terminal residue" evidence="6">
    <location>
        <position position="1"/>
    </location>
</feature>
<comment type="caution">
    <text evidence="6">The sequence shown here is derived from an EMBL/GenBank/DDBJ whole genome shotgun (WGS) entry which is preliminary data.</text>
</comment>
<dbReference type="PANTHER" id="PTHR31465:SF35">
    <property type="entry name" value="RTA1 DOMAIN PROTEIN-RELATED"/>
    <property type="match status" value="1"/>
</dbReference>
<organism evidence="6 7">
    <name type="scientific">Lachnellula hyalina</name>
    <dbReference type="NCBI Taxonomy" id="1316788"/>
    <lineage>
        <taxon>Eukaryota</taxon>
        <taxon>Fungi</taxon>
        <taxon>Dikarya</taxon>
        <taxon>Ascomycota</taxon>
        <taxon>Pezizomycotina</taxon>
        <taxon>Leotiomycetes</taxon>
        <taxon>Helotiales</taxon>
        <taxon>Lachnaceae</taxon>
        <taxon>Lachnellula</taxon>
    </lineage>
</organism>
<keyword evidence="4 5" id="KW-0472">Membrane</keyword>
<evidence type="ECO:0000313" key="6">
    <source>
        <dbReference type="EMBL" id="TVY30650.1"/>
    </source>
</evidence>
<name>A0A8H8R910_9HELO</name>
<dbReference type="AlphaFoldDB" id="A0A8H8R910"/>
<keyword evidence="3 5" id="KW-1133">Transmembrane helix</keyword>
<dbReference type="PANTHER" id="PTHR31465">
    <property type="entry name" value="PROTEIN RTA1-RELATED"/>
    <property type="match status" value="1"/>
</dbReference>
<evidence type="ECO:0000256" key="1">
    <source>
        <dbReference type="ARBA" id="ARBA00004141"/>
    </source>
</evidence>
<feature type="transmembrane region" description="Helical" evidence="5">
    <location>
        <begin position="208"/>
        <end position="228"/>
    </location>
</feature>
<evidence type="ECO:0000256" key="4">
    <source>
        <dbReference type="ARBA" id="ARBA00023136"/>
    </source>
</evidence>
<dbReference type="GO" id="GO:0016020">
    <property type="term" value="C:membrane"/>
    <property type="evidence" value="ECO:0007669"/>
    <property type="project" value="UniProtKB-SubCell"/>
</dbReference>
<gene>
    <name evidence="6" type="primary">RTA1_1</name>
    <name evidence="6" type="ORF">LHYA1_G001245</name>
</gene>
<feature type="transmembrane region" description="Helical" evidence="5">
    <location>
        <begin position="27"/>
        <end position="47"/>
    </location>
</feature>
<evidence type="ECO:0000313" key="7">
    <source>
        <dbReference type="Proteomes" id="UP000431533"/>
    </source>
</evidence>
<sequence>FSIVYSPALQPSIMTSSDPNAFVFYRYHPSLIAAAIFVACFAITTLLHISQAARARTYYFIPLIIGGLLECIGYVGRALAHNDETDMSIFIMQTLTILVAPALFAASIYMILGRIVLATRGESVAPIRASRLTKIFVCGDVVAFLVQAGGGGLMAQQKTQNSGKFIVLGGLFIQIIFFGIFVITSSIFHKRLAGSPTQESLAVPWQKYMFALYSASLLILIRSVFRVIEFAGGNTGPLESSEVYLYVFDAILMLGVMVGFNIVHPGAIIGRKAQKDNILLSDRESGRGGPNY</sequence>
<comment type="subcellular location">
    <subcellularLocation>
        <location evidence="1">Membrane</location>
        <topology evidence="1">Multi-pass membrane protein</topology>
    </subcellularLocation>
</comment>